<dbReference type="Proteomes" id="UP000053232">
    <property type="component" value="Unassembled WGS sequence"/>
</dbReference>
<keyword evidence="3" id="KW-1185">Reference proteome</keyword>
<dbReference type="AlphaFoldDB" id="A0A073HZD7"/>
<proteinExistence type="predicted"/>
<dbReference type="EMBL" id="ARYC01013672">
    <property type="protein sequence ID" value="KEJ82590.1"/>
    <property type="molecule type" value="Genomic_DNA"/>
</dbReference>
<feature type="region of interest" description="Disordered" evidence="1">
    <location>
        <begin position="19"/>
        <end position="71"/>
    </location>
</feature>
<comment type="caution">
    <text evidence="2">The sequence shown here is derived from an EMBL/GenBank/DDBJ whole genome shotgun (WGS) entry which is preliminary data.</text>
</comment>
<name>A0A073HZD7_9SPIT</name>
<organism evidence="2 3">
    <name type="scientific">Oxytricha trifallax</name>
    <dbReference type="NCBI Taxonomy" id="1172189"/>
    <lineage>
        <taxon>Eukaryota</taxon>
        <taxon>Sar</taxon>
        <taxon>Alveolata</taxon>
        <taxon>Ciliophora</taxon>
        <taxon>Intramacronucleata</taxon>
        <taxon>Spirotrichea</taxon>
        <taxon>Stichotrichia</taxon>
        <taxon>Sporadotrichida</taxon>
        <taxon>Oxytrichidae</taxon>
        <taxon>Oxytrichinae</taxon>
        <taxon>Oxytricha</taxon>
    </lineage>
</organism>
<evidence type="ECO:0000313" key="3">
    <source>
        <dbReference type="Proteomes" id="UP000053232"/>
    </source>
</evidence>
<evidence type="ECO:0000256" key="1">
    <source>
        <dbReference type="SAM" id="MobiDB-lite"/>
    </source>
</evidence>
<evidence type="ECO:0000313" key="2">
    <source>
        <dbReference type="EMBL" id="KEJ82590.1"/>
    </source>
</evidence>
<feature type="compositionally biased region" description="Basic and acidic residues" evidence="1">
    <location>
        <begin position="57"/>
        <end position="71"/>
    </location>
</feature>
<gene>
    <name evidence="2" type="ORF">OXYTRIMIC_371</name>
</gene>
<sequence>MRQDFQRKKDTKEVQEMIKTSVQEPGTKEIIQMQPQRQEAKRRRAQRGSRKNQKNQRAKEQRSIRRCNELH</sequence>
<reference evidence="3" key="1">
    <citation type="journal article" date="2014" name="Cell">
        <title>The Architecture of a Scrambled Genome Reveals Massive Levels of Genomic Rearrangement during Development.</title>
        <authorList>
            <person name="Chen X."/>
            <person name="Bracht J.R."/>
            <person name="Goldman A.D."/>
            <person name="Dolzhenko E."/>
            <person name="Clay D.M."/>
            <person name="Swart E.C."/>
            <person name="Perlman D.H."/>
            <person name="Doak T.G."/>
            <person name="Stuart A."/>
            <person name="Amemiya C.T."/>
            <person name="Sebra R.P."/>
            <person name="Landweber L.F."/>
        </authorList>
    </citation>
    <scope>NUCLEOTIDE SEQUENCE [LARGE SCALE GENOMIC DNA]</scope>
    <source>
        <strain evidence="3">JRB310</strain>
    </source>
</reference>
<accession>A0A073HZD7</accession>
<protein>
    <submittedName>
        <fullName evidence="2">Uncharacterized protein</fullName>
    </submittedName>
</protein>
<feature type="compositionally biased region" description="Basic residues" evidence="1">
    <location>
        <begin position="40"/>
        <end position="56"/>
    </location>
</feature>